<organism evidence="1 2">
    <name type="scientific">Sphingorhabdus pulchriflava</name>
    <dbReference type="NCBI Taxonomy" id="2292257"/>
    <lineage>
        <taxon>Bacteria</taxon>
        <taxon>Pseudomonadati</taxon>
        <taxon>Pseudomonadota</taxon>
        <taxon>Alphaproteobacteria</taxon>
        <taxon>Sphingomonadales</taxon>
        <taxon>Sphingomonadaceae</taxon>
        <taxon>Sphingorhabdus</taxon>
    </lineage>
</organism>
<sequence length="83" mass="8977">MRLAIFCTALLLAGCGKPAPQSDMPARDWRYYVANPGEIEPMQKICREWAGSNAPAVTQPAVVTTNCRAAAFAKSQIAIKPKN</sequence>
<gene>
    <name evidence="1" type="ORF">DXH95_15795</name>
</gene>
<dbReference type="AlphaFoldDB" id="A0A371B2C0"/>
<accession>A0A371B2C0</accession>
<protein>
    <recommendedName>
        <fullName evidence="3">Lipoprotein</fullName>
    </recommendedName>
</protein>
<proteinExistence type="predicted"/>
<evidence type="ECO:0000313" key="1">
    <source>
        <dbReference type="EMBL" id="RDV01739.1"/>
    </source>
</evidence>
<dbReference type="EMBL" id="QRGP01000003">
    <property type="protein sequence ID" value="RDV01739.1"/>
    <property type="molecule type" value="Genomic_DNA"/>
</dbReference>
<dbReference type="PROSITE" id="PS51257">
    <property type="entry name" value="PROKAR_LIPOPROTEIN"/>
    <property type="match status" value="1"/>
</dbReference>
<comment type="caution">
    <text evidence="1">The sequence shown here is derived from an EMBL/GenBank/DDBJ whole genome shotgun (WGS) entry which is preliminary data.</text>
</comment>
<name>A0A371B2C0_9SPHN</name>
<dbReference type="RefSeq" id="WP_115550516.1">
    <property type="nucleotide sequence ID" value="NZ_QRGP01000003.1"/>
</dbReference>
<evidence type="ECO:0008006" key="3">
    <source>
        <dbReference type="Google" id="ProtNLM"/>
    </source>
</evidence>
<dbReference type="OrthoDB" id="7595901at2"/>
<reference evidence="2" key="1">
    <citation type="submission" date="2018-08" db="EMBL/GenBank/DDBJ databases">
        <authorList>
            <person name="Kim S.-J."/>
            <person name="Jung G.-Y."/>
        </authorList>
    </citation>
    <scope>NUCLEOTIDE SEQUENCE [LARGE SCALE GENOMIC DNA]</scope>
    <source>
        <strain evidence="2">GY_G</strain>
    </source>
</reference>
<keyword evidence="2" id="KW-1185">Reference proteome</keyword>
<dbReference type="Proteomes" id="UP000263833">
    <property type="component" value="Unassembled WGS sequence"/>
</dbReference>
<evidence type="ECO:0000313" key="2">
    <source>
        <dbReference type="Proteomes" id="UP000263833"/>
    </source>
</evidence>